<dbReference type="AlphaFoldDB" id="A0A915HJW9"/>
<accession>A0A915HJW9</accession>
<name>A0A915HJW9_ROMCU</name>
<organism evidence="2 3">
    <name type="scientific">Romanomermis culicivorax</name>
    <name type="common">Nematode worm</name>
    <dbReference type="NCBI Taxonomy" id="13658"/>
    <lineage>
        <taxon>Eukaryota</taxon>
        <taxon>Metazoa</taxon>
        <taxon>Ecdysozoa</taxon>
        <taxon>Nematoda</taxon>
        <taxon>Enoplea</taxon>
        <taxon>Dorylaimia</taxon>
        <taxon>Mermithida</taxon>
        <taxon>Mermithoidea</taxon>
        <taxon>Mermithidae</taxon>
        <taxon>Romanomermis</taxon>
    </lineage>
</organism>
<protein>
    <submittedName>
        <fullName evidence="3">Uncharacterized protein</fullName>
    </submittedName>
</protein>
<dbReference type="Proteomes" id="UP000887565">
    <property type="component" value="Unplaced"/>
</dbReference>
<evidence type="ECO:0000313" key="3">
    <source>
        <dbReference type="WBParaSite" id="nRc.2.0.1.t01949-RA"/>
    </source>
</evidence>
<evidence type="ECO:0000313" key="2">
    <source>
        <dbReference type="Proteomes" id="UP000887565"/>
    </source>
</evidence>
<dbReference type="WBParaSite" id="nRc.2.0.1.t01949-RA">
    <property type="protein sequence ID" value="nRc.2.0.1.t01949-RA"/>
    <property type="gene ID" value="nRc.2.0.1.g01949"/>
</dbReference>
<evidence type="ECO:0000256" key="1">
    <source>
        <dbReference type="SAM" id="MobiDB-lite"/>
    </source>
</evidence>
<proteinExistence type="predicted"/>
<feature type="region of interest" description="Disordered" evidence="1">
    <location>
        <begin position="19"/>
        <end position="67"/>
    </location>
</feature>
<reference evidence="3" key="1">
    <citation type="submission" date="2022-11" db="UniProtKB">
        <authorList>
            <consortium name="WormBaseParasite"/>
        </authorList>
    </citation>
    <scope>IDENTIFICATION</scope>
</reference>
<keyword evidence="2" id="KW-1185">Reference proteome</keyword>
<sequence length="67" mass="7275">KRLSEILYKASICKYTVDVPRTEPPTPPKFDVETSPQRPAIASPGLDSRPGIGNGNNFGLPTRGPRL</sequence>